<dbReference type="AlphaFoldDB" id="A0A7C9VYI3"/>
<evidence type="ECO:0000313" key="3">
    <source>
        <dbReference type="Proteomes" id="UP000481360"/>
    </source>
</evidence>
<feature type="domain" description="Hydantoinase A/oxoprolinase" evidence="1">
    <location>
        <begin position="35"/>
        <end position="71"/>
    </location>
</feature>
<dbReference type="GO" id="GO:0016787">
    <property type="term" value="F:hydrolase activity"/>
    <property type="evidence" value="ECO:0007669"/>
    <property type="project" value="InterPro"/>
</dbReference>
<evidence type="ECO:0000259" key="1">
    <source>
        <dbReference type="Pfam" id="PF01968"/>
    </source>
</evidence>
<organism evidence="2 3">
    <name type="scientific">Lentzea alba</name>
    <dbReference type="NCBI Taxonomy" id="2714351"/>
    <lineage>
        <taxon>Bacteria</taxon>
        <taxon>Bacillati</taxon>
        <taxon>Actinomycetota</taxon>
        <taxon>Actinomycetes</taxon>
        <taxon>Pseudonocardiales</taxon>
        <taxon>Pseudonocardiaceae</taxon>
        <taxon>Lentzea</taxon>
    </lineage>
</organism>
<evidence type="ECO:0000313" key="2">
    <source>
        <dbReference type="EMBL" id="NGY62241.1"/>
    </source>
</evidence>
<dbReference type="Proteomes" id="UP000481360">
    <property type="component" value="Unassembled WGS sequence"/>
</dbReference>
<dbReference type="InterPro" id="IPR002821">
    <property type="entry name" value="Hydantoinase_A"/>
</dbReference>
<dbReference type="EMBL" id="JAAMPJ010000007">
    <property type="protein sequence ID" value="NGY62241.1"/>
    <property type="molecule type" value="Genomic_DNA"/>
</dbReference>
<proteinExistence type="predicted"/>
<name>A0A7C9VYI3_9PSEU</name>
<keyword evidence="3" id="KW-1185">Reference proteome</keyword>
<reference evidence="2 3" key="1">
    <citation type="submission" date="2020-03" db="EMBL/GenBank/DDBJ databases">
        <title>Isolation and identification of active actinomycetes.</title>
        <authorList>
            <person name="Sun X."/>
        </authorList>
    </citation>
    <scope>NUCLEOTIDE SEQUENCE [LARGE SCALE GENOMIC DNA]</scope>
    <source>
        <strain evidence="2 3">NEAU-D13</strain>
    </source>
</reference>
<accession>A0A7C9VYI3</accession>
<gene>
    <name evidence="2" type="ORF">G7043_25275</name>
</gene>
<dbReference type="Pfam" id="PF01968">
    <property type="entry name" value="Hydantoinase_A"/>
    <property type="match status" value="1"/>
</dbReference>
<protein>
    <recommendedName>
        <fullName evidence="1">Hydantoinase A/oxoprolinase domain-containing protein</fullName>
    </recommendedName>
</protein>
<sequence>MPAACTGVSRRPRRAGLQGNGLWDVAEPLGLDRTGPVHAYGLAKQLKIARMIVPMCAGVMSAYGFLVAPPTVDQAHSLPSALVDVDGAASPPSTTR</sequence>
<comment type="caution">
    <text evidence="2">The sequence shown here is derived from an EMBL/GenBank/DDBJ whole genome shotgun (WGS) entry which is preliminary data.</text>
</comment>